<protein>
    <submittedName>
        <fullName evidence="1">Uncharacterized protein</fullName>
    </submittedName>
</protein>
<proteinExistence type="predicted"/>
<comment type="caution">
    <text evidence="1">The sequence shown here is derived from an EMBL/GenBank/DDBJ whole genome shotgun (WGS) entry which is preliminary data.</text>
</comment>
<evidence type="ECO:0000313" key="1">
    <source>
        <dbReference type="EMBL" id="PCI30954.1"/>
    </source>
</evidence>
<organism evidence="1 2">
    <name type="scientific">SAR324 cluster bacterium</name>
    <dbReference type="NCBI Taxonomy" id="2024889"/>
    <lineage>
        <taxon>Bacteria</taxon>
        <taxon>Deltaproteobacteria</taxon>
        <taxon>SAR324 cluster</taxon>
    </lineage>
</organism>
<accession>A0A2A4TC59</accession>
<name>A0A2A4TC59_9DELT</name>
<sequence>MQAIYTDNEIKTLIEGDSKMIVMSFARSEDLGKTAINRVLIDFSELLTKVKGKYIPSMDLDHRRYITGLIELTMKSVDEAHKAIVFERIVFPRIF</sequence>
<dbReference type="Proteomes" id="UP000218113">
    <property type="component" value="Unassembled WGS sequence"/>
</dbReference>
<reference evidence="2" key="1">
    <citation type="submission" date="2017-08" db="EMBL/GenBank/DDBJ databases">
        <title>A dynamic microbial community with high functional redundancy inhabits the cold, oxic subseafloor aquifer.</title>
        <authorList>
            <person name="Tully B.J."/>
            <person name="Wheat C.G."/>
            <person name="Glazer B.T."/>
            <person name="Huber J.A."/>
        </authorList>
    </citation>
    <scope>NUCLEOTIDE SEQUENCE [LARGE SCALE GENOMIC DNA]</scope>
</reference>
<dbReference type="EMBL" id="NVSR01000001">
    <property type="protein sequence ID" value="PCI30954.1"/>
    <property type="molecule type" value="Genomic_DNA"/>
</dbReference>
<gene>
    <name evidence="1" type="ORF">COB67_00425</name>
</gene>
<dbReference type="AlphaFoldDB" id="A0A2A4TC59"/>
<evidence type="ECO:0000313" key="2">
    <source>
        <dbReference type="Proteomes" id="UP000218113"/>
    </source>
</evidence>